<sequence>MKTHLQEDQIRETIEDAGFEAVLIQEDSKELSILTCRLHIKGMTCTSCSTTVESALQSVLGVQKAVVALATEEAEIHYDPKLVSTEQLIKEVNDTGFEAILISTGADSSKVHLKIEGVRSERSMRIVESSLQALPGIEEVDIDFVLNKFSVSYKPDQTAPVISLK</sequence>
<name>A0AAP0BDR8_9ASPA</name>
<dbReference type="PROSITE" id="PS01047">
    <property type="entry name" value="HMA_1"/>
    <property type="match status" value="1"/>
</dbReference>
<dbReference type="Gene3D" id="3.30.70.100">
    <property type="match status" value="2"/>
</dbReference>
<accession>A0AAP0BDR8</accession>
<dbReference type="InterPro" id="IPR006121">
    <property type="entry name" value="HMA_dom"/>
</dbReference>
<dbReference type="AlphaFoldDB" id="A0AAP0BDR8"/>
<reference evidence="3 4" key="1">
    <citation type="journal article" date="2022" name="Nat. Plants">
        <title>Genomes of leafy and leafless Platanthera orchids illuminate the evolution of mycoheterotrophy.</title>
        <authorList>
            <person name="Li M.H."/>
            <person name="Liu K.W."/>
            <person name="Li Z."/>
            <person name="Lu H.C."/>
            <person name="Ye Q.L."/>
            <person name="Zhang D."/>
            <person name="Wang J.Y."/>
            <person name="Li Y.F."/>
            <person name="Zhong Z.M."/>
            <person name="Liu X."/>
            <person name="Yu X."/>
            <person name="Liu D.K."/>
            <person name="Tu X.D."/>
            <person name="Liu B."/>
            <person name="Hao Y."/>
            <person name="Liao X.Y."/>
            <person name="Jiang Y.T."/>
            <person name="Sun W.H."/>
            <person name="Chen J."/>
            <person name="Chen Y.Q."/>
            <person name="Ai Y."/>
            <person name="Zhai J.W."/>
            <person name="Wu S.S."/>
            <person name="Zhou Z."/>
            <person name="Hsiao Y.Y."/>
            <person name="Wu W.L."/>
            <person name="Chen Y.Y."/>
            <person name="Lin Y.F."/>
            <person name="Hsu J.L."/>
            <person name="Li C.Y."/>
            <person name="Wang Z.W."/>
            <person name="Zhao X."/>
            <person name="Zhong W.Y."/>
            <person name="Ma X.K."/>
            <person name="Ma L."/>
            <person name="Huang J."/>
            <person name="Chen G.Z."/>
            <person name="Huang M.Z."/>
            <person name="Huang L."/>
            <person name="Peng D.H."/>
            <person name="Luo Y.B."/>
            <person name="Zou S.Q."/>
            <person name="Chen S.P."/>
            <person name="Lan S."/>
            <person name="Tsai W.C."/>
            <person name="Van de Peer Y."/>
            <person name="Liu Z.J."/>
        </authorList>
    </citation>
    <scope>NUCLEOTIDE SEQUENCE [LARGE SCALE GENOMIC DNA]</scope>
    <source>
        <strain evidence="3">Lor287</strain>
    </source>
</reference>
<evidence type="ECO:0000313" key="3">
    <source>
        <dbReference type="EMBL" id="KAK8936399.1"/>
    </source>
</evidence>
<dbReference type="FunFam" id="3.30.70.100:FF:000033">
    <property type="entry name" value="Copper-transporting ATPase HMA5"/>
    <property type="match status" value="1"/>
</dbReference>
<feature type="domain" description="HMA" evidence="2">
    <location>
        <begin position="34"/>
        <end position="100"/>
    </location>
</feature>
<feature type="domain" description="HMA" evidence="2">
    <location>
        <begin position="109"/>
        <end position="165"/>
    </location>
</feature>
<dbReference type="PANTHER" id="PTHR46594">
    <property type="entry name" value="P-TYPE CATION-TRANSPORTING ATPASE"/>
    <property type="match status" value="1"/>
</dbReference>
<proteinExistence type="predicted"/>
<dbReference type="EMBL" id="JBBWWQ010000011">
    <property type="protein sequence ID" value="KAK8936399.1"/>
    <property type="molecule type" value="Genomic_DNA"/>
</dbReference>
<evidence type="ECO:0000313" key="4">
    <source>
        <dbReference type="Proteomes" id="UP001418222"/>
    </source>
</evidence>
<gene>
    <name evidence="3" type="primary">HMA5</name>
    <name evidence="3" type="ORF">KSP39_PZI013023</name>
</gene>
<protein>
    <submittedName>
        <fullName evidence="3">Copper-transporting ATPase HMA5</fullName>
    </submittedName>
</protein>
<comment type="caution">
    <text evidence="3">The sequence shown here is derived from an EMBL/GenBank/DDBJ whole genome shotgun (WGS) entry which is preliminary data.</text>
</comment>
<dbReference type="PROSITE" id="PS50846">
    <property type="entry name" value="HMA_2"/>
    <property type="match status" value="2"/>
</dbReference>
<dbReference type="PRINTS" id="PR00942">
    <property type="entry name" value="CUATPASEI"/>
</dbReference>
<dbReference type="CDD" id="cd00371">
    <property type="entry name" value="HMA"/>
    <property type="match status" value="1"/>
</dbReference>
<keyword evidence="1" id="KW-0479">Metal-binding</keyword>
<dbReference type="InterPro" id="IPR017969">
    <property type="entry name" value="Heavy-metal-associated_CS"/>
</dbReference>
<dbReference type="Proteomes" id="UP001418222">
    <property type="component" value="Unassembled WGS sequence"/>
</dbReference>
<dbReference type="PANTHER" id="PTHR46594:SF4">
    <property type="entry name" value="P-TYPE CATION-TRANSPORTING ATPASE"/>
    <property type="match status" value="1"/>
</dbReference>
<dbReference type="Pfam" id="PF00403">
    <property type="entry name" value="HMA"/>
    <property type="match status" value="1"/>
</dbReference>
<dbReference type="SUPFAM" id="SSF55008">
    <property type="entry name" value="HMA, heavy metal-associated domain"/>
    <property type="match status" value="2"/>
</dbReference>
<dbReference type="GO" id="GO:0046872">
    <property type="term" value="F:metal ion binding"/>
    <property type="evidence" value="ECO:0007669"/>
    <property type="project" value="UniProtKB-KW"/>
</dbReference>
<evidence type="ECO:0000259" key="2">
    <source>
        <dbReference type="PROSITE" id="PS50846"/>
    </source>
</evidence>
<keyword evidence="4" id="KW-1185">Reference proteome</keyword>
<evidence type="ECO:0000256" key="1">
    <source>
        <dbReference type="ARBA" id="ARBA00022723"/>
    </source>
</evidence>
<dbReference type="InterPro" id="IPR036163">
    <property type="entry name" value="HMA_dom_sf"/>
</dbReference>
<organism evidence="3 4">
    <name type="scientific">Platanthera zijinensis</name>
    <dbReference type="NCBI Taxonomy" id="2320716"/>
    <lineage>
        <taxon>Eukaryota</taxon>
        <taxon>Viridiplantae</taxon>
        <taxon>Streptophyta</taxon>
        <taxon>Embryophyta</taxon>
        <taxon>Tracheophyta</taxon>
        <taxon>Spermatophyta</taxon>
        <taxon>Magnoliopsida</taxon>
        <taxon>Liliopsida</taxon>
        <taxon>Asparagales</taxon>
        <taxon>Orchidaceae</taxon>
        <taxon>Orchidoideae</taxon>
        <taxon>Orchideae</taxon>
        <taxon>Orchidinae</taxon>
        <taxon>Platanthera</taxon>
    </lineage>
</organism>